<sequence>MICQWDCLKNKSHRVKDFFVRAIAKLLQSQCLDHAKQLIHAITVVALSEAEGNDSSGVPLESEMCKKYLKTQITEDSIIIPAEDTKEAHQVDPFDEIQTDLHGWVSNICEES</sequence>
<comment type="caution">
    <text evidence="1">The sequence shown here is derived from an EMBL/GenBank/DDBJ whole genome shotgun (WGS) entry which is preliminary data.</text>
</comment>
<dbReference type="Proteomes" id="UP001444071">
    <property type="component" value="Unassembled WGS sequence"/>
</dbReference>
<proteinExistence type="predicted"/>
<accession>A0ABV0WXL9</accession>
<dbReference type="EMBL" id="JAHRIM010077604">
    <property type="protein sequence ID" value="MEQ2274383.1"/>
    <property type="molecule type" value="Genomic_DNA"/>
</dbReference>
<gene>
    <name evidence="1" type="ORF">XENORESO_019948</name>
</gene>
<reference evidence="1 2" key="1">
    <citation type="submission" date="2021-06" db="EMBL/GenBank/DDBJ databases">
        <authorList>
            <person name="Palmer J.M."/>
        </authorList>
    </citation>
    <scope>NUCLEOTIDE SEQUENCE [LARGE SCALE GENOMIC DNA]</scope>
    <source>
        <strain evidence="1 2">XR_2019</strain>
        <tissue evidence="1">Muscle</tissue>
    </source>
</reference>
<evidence type="ECO:0000313" key="1">
    <source>
        <dbReference type="EMBL" id="MEQ2274383.1"/>
    </source>
</evidence>
<protein>
    <submittedName>
        <fullName evidence="1">Uncharacterized protein</fullName>
    </submittedName>
</protein>
<keyword evidence="2" id="KW-1185">Reference proteome</keyword>
<name>A0ABV0WXL9_9TELE</name>
<evidence type="ECO:0000313" key="2">
    <source>
        <dbReference type="Proteomes" id="UP001444071"/>
    </source>
</evidence>
<organism evidence="1 2">
    <name type="scientific">Xenotaenia resolanae</name>
    <dbReference type="NCBI Taxonomy" id="208358"/>
    <lineage>
        <taxon>Eukaryota</taxon>
        <taxon>Metazoa</taxon>
        <taxon>Chordata</taxon>
        <taxon>Craniata</taxon>
        <taxon>Vertebrata</taxon>
        <taxon>Euteleostomi</taxon>
        <taxon>Actinopterygii</taxon>
        <taxon>Neopterygii</taxon>
        <taxon>Teleostei</taxon>
        <taxon>Neoteleostei</taxon>
        <taxon>Acanthomorphata</taxon>
        <taxon>Ovalentaria</taxon>
        <taxon>Atherinomorphae</taxon>
        <taxon>Cyprinodontiformes</taxon>
        <taxon>Goodeidae</taxon>
        <taxon>Xenotaenia</taxon>
    </lineage>
</organism>